<sequence>MEKKNLSHCLKKFISADFIINFFFKKLDEGNPYFVTSNNKTQYCSVRRTCNISIDFVSFPAATNISIIFNSTLKIKTNYILEDTKAIDTVYDKNISVKGSRLTVFLGVDTKEDNGLYTVVVKNSIEQGNFSVLLKSGSRPETPKILQLVSTENQIDVRWQSRFDGGFRQSFVIQYRRHDIQYCHGIEVSDSFVDTVSINGLAPGTEYQIRMFATNILGDSDFTDQILIVTDEANSLAYLGLLILVVLIVVLSAVSYLHHKEAEIGVGENDQNPAVQNTNTPVYSSVESKNSRSIGPAVSYSAKQKCKPNLLGRKKHDEVGIENHNNDSGIRYHDKGTEEVKQSLTFHCDKKTSDDLNYIEVHFEPKPNERQFKIHGIDKETDYVEIDFSKKACAQSDTANDSGSDNDSSSSDDVIW</sequence>
<feature type="domain" description="Fibronectin type-III" evidence="3">
    <location>
        <begin position="139"/>
        <end position="233"/>
    </location>
</feature>
<keyword evidence="2" id="KW-1133">Transmembrane helix</keyword>
<feature type="compositionally biased region" description="Polar residues" evidence="1">
    <location>
        <begin position="269"/>
        <end position="293"/>
    </location>
</feature>
<evidence type="ECO:0000256" key="1">
    <source>
        <dbReference type="SAM" id="MobiDB-lite"/>
    </source>
</evidence>
<protein>
    <recommendedName>
        <fullName evidence="3">Fibronectin type-III domain-containing protein</fullName>
    </recommendedName>
</protein>
<dbReference type="InterPro" id="IPR013783">
    <property type="entry name" value="Ig-like_fold"/>
</dbReference>
<evidence type="ECO:0000313" key="5">
    <source>
        <dbReference type="Proteomes" id="UP000507470"/>
    </source>
</evidence>
<gene>
    <name evidence="4" type="ORF">MCOR_770</name>
</gene>
<keyword evidence="2" id="KW-0812">Transmembrane</keyword>
<organism evidence="4 5">
    <name type="scientific">Mytilus coruscus</name>
    <name type="common">Sea mussel</name>
    <dbReference type="NCBI Taxonomy" id="42192"/>
    <lineage>
        <taxon>Eukaryota</taxon>
        <taxon>Metazoa</taxon>
        <taxon>Spiralia</taxon>
        <taxon>Lophotrochozoa</taxon>
        <taxon>Mollusca</taxon>
        <taxon>Bivalvia</taxon>
        <taxon>Autobranchia</taxon>
        <taxon>Pteriomorphia</taxon>
        <taxon>Mytilida</taxon>
        <taxon>Mytiloidea</taxon>
        <taxon>Mytilidae</taxon>
        <taxon>Mytilinae</taxon>
        <taxon>Mytilus</taxon>
    </lineage>
</organism>
<feature type="compositionally biased region" description="Low complexity" evidence="1">
    <location>
        <begin position="396"/>
        <end position="416"/>
    </location>
</feature>
<reference evidence="4 5" key="1">
    <citation type="submission" date="2020-06" db="EMBL/GenBank/DDBJ databases">
        <authorList>
            <person name="Li R."/>
            <person name="Bekaert M."/>
        </authorList>
    </citation>
    <scope>NUCLEOTIDE SEQUENCE [LARGE SCALE GENOMIC DNA]</scope>
    <source>
        <strain evidence="5">wild</strain>
    </source>
</reference>
<evidence type="ECO:0000313" key="4">
    <source>
        <dbReference type="EMBL" id="CAC5356784.1"/>
    </source>
</evidence>
<evidence type="ECO:0000259" key="3">
    <source>
        <dbReference type="PROSITE" id="PS50853"/>
    </source>
</evidence>
<dbReference type="InterPro" id="IPR036116">
    <property type="entry name" value="FN3_sf"/>
</dbReference>
<dbReference type="Proteomes" id="UP000507470">
    <property type="component" value="Unassembled WGS sequence"/>
</dbReference>
<dbReference type="InterPro" id="IPR003961">
    <property type="entry name" value="FN3_dom"/>
</dbReference>
<dbReference type="CDD" id="cd00063">
    <property type="entry name" value="FN3"/>
    <property type="match status" value="1"/>
</dbReference>
<dbReference type="OrthoDB" id="10028801at2759"/>
<dbReference type="SUPFAM" id="SSF49265">
    <property type="entry name" value="Fibronectin type III"/>
    <property type="match status" value="1"/>
</dbReference>
<evidence type="ECO:0000256" key="2">
    <source>
        <dbReference type="SAM" id="Phobius"/>
    </source>
</evidence>
<feature type="region of interest" description="Disordered" evidence="1">
    <location>
        <begin position="394"/>
        <end position="416"/>
    </location>
</feature>
<dbReference type="PROSITE" id="PS50853">
    <property type="entry name" value="FN3"/>
    <property type="match status" value="1"/>
</dbReference>
<dbReference type="AlphaFoldDB" id="A0A6J7ZW03"/>
<accession>A0A6J7ZW03</accession>
<proteinExistence type="predicted"/>
<keyword evidence="2" id="KW-0472">Membrane</keyword>
<dbReference type="Gene3D" id="2.60.40.10">
    <property type="entry name" value="Immunoglobulins"/>
    <property type="match status" value="1"/>
</dbReference>
<dbReference type="SMART" id="SM00060">
    <property type="entry name" value="FN3"/>
    <property type="match status" value="1"/>
</dbReference>
<dbReference type="Pfam" id="PF00041">
    <property type="entry name" value="fn3"/>
    <property type="match status" value="1"/>
</dbReference>
<feature type="transmembrane region" description="Helical" evidence="2">
    <location>
        <begin position="236"/>
        <end position="257"/>
    </location>
</feature>
<dbReference type="EMBL" id="CACVKT020000183">
    <property type="protein sequence ID" value="CAC5356784.1"/>
    <property type="molecule type" value="Genomic_DNA"/>
</dbReference>
<feature type="region of interest" description="Disordered" evidence="1">
    <location>
        <begin position="268"/>
        <end position="297"/>
    </location>
</feature>
<keyword evidence="5" id="KW-1185">Reference proteome</keyword>
<name>A0A6J7ZW03_MYTCO</name>